<sequence length="161" mass="18003">MKPFPEMLKKEQIVVVLLAGILLLIIAMPVKKKDTEEQTQKSTPASETSQRANYEDRLQDRLKEVLAEVKGIGKTDVFVTFEDTGEKVVEKDGTDTVYSKDSKGNQEPYLSNERYPKISGVVVVAEGGEDPHVIQNIQEAVQALFQVEAHKIKVMKMVTGR</sequence>
<dbReference type="OrthoDB" id="2061035at2"/>
<dbReference type="KEGG" id="byl:A4V09_03730"/>
<reference evidence="2" key="1">
    <citation type="submission" date="2017-04" db="EMBL/GenBank/DDBJ databases">
        <title>Complete Genome Sequences of Twelve Strains of a Stable Defined Moderately Diverse Mouse Microbiota 2 (sDMDMm2).</title>
        <authorList>
            <person name="Uchimura Y."/>
            <person name="Wyss M."/>
            <person name="Brugiroux S."/>
            <person name="Limenitakis J.P."/>
            <person name="Stecher B."/>
            <person name="McCoy K.D."/>
            <person name="Macpherson A.J."/>
        </authorList>
    </citation>
    <scope>NUCLEOTIDE SEQUENCE</scope>
    <source>
        <strain evidence="2">YL58</strain>
    </source>
</reference>
<dbReference type="AlphaFoldDB" id="A0A1C7I5Q3"/>
<evidence type="ECO:0000256" key="1">
    <source>
        <dbReference type="SAM" id="MobiDB-lite"/>
    </source>
</evidence>
<protein>
    <submittedName>
        <fullName evidence="2">Stage III sporulation protein AG</fullName>
    </submittedName>
</protein>
<dbReference type="EMBL" id="CP015405">
    <property type="protein sequence ID" value="ANU74946.1"/>
    <property type="molecule type" value="Genomic_DNA"/>
</dbReference>
<evidence type="ECO:0000313" key="2">
    <source>
        <dbReference type="EMBL" id="ANU74946.1"/>
    </source>
</evidence>
<gene>
    <name evidence="2" type="ORF">A4V09_03730</name>
</gene>
<feature type="compositionally biased region" description="Polar residues" evidence="1">
    <location>
        <begin position="40"/>
        <end position="52"/>
    </location>
</feature>
<keyword evidence="3" id="KW-1185">Reference proteome</keyword>
<feature type="region of interest" description="Disordered" evidence="1">
    <location>
        <begin position="34"/>
        <end position="54"/>
    </location>
</feature>
<accession>A0A1C7I5Q3</accession>
<dbReference type="RefSeq" id="WP_065541168.1">
    <property type="nucleotide sequence ID" value="NZ_CP015405.2"/>
</dbReference>
<dbReference type="Proteomes" id="UP000092574">
    <property type="component" value="Chromosome"/>
</dbReference>
<evidence type="ECO:0000313" key="3">
    <source>
        <dbReference type="Proteomes" id="UP000092574"/>
    </source>
</evidence>
<proteinExistence type="predicted"/>
<dbReference type="STRING" id="1796616.A4V09_03730"/>
<name>A0A1C7I5Q3_9FIRM</name>
<organism evidence="2 3">
    <name type="scientific">Blautia pseudococcoides</name>
    <dbReference type="NCBI Taxonomy" id="1796616"/>
    <lineage>
        <taxon>Bacteria</taxon>
        <taxon>Bacillati</taxon>
        <taxon>Bacillota</taxon>
        <taxon>Clostridia</taxon>
        <taxon>Lachnospirales</taxon>
        <taxon>Lachnospiraceae</taxon>
        <taxon>Blautia</taxon>
    </lineage>
</organism>